<evidence type="ECO:0000313" key="3">
    <source>
        <dbReference type="Proteomes" id="UP000298663"/>
    </source>
</evidence>
<dbReference type="AlphaFoldDB" id="A0A4U5MEV1"/>
<name>A0A4U5MEV1_STECR</name>
<reference evidence="2 3" key="1">
    <citation type="journal article" date="2015" name="Genome Biol.">
        <title>Comparative genomics of Steinernema reveals deeply conserved gene regulatory networks.</title>
        <authorList>
            <person name="Dillman A.R."/>
            <person name="Macchietto M."/>
            <person name="Porter C.F."/>
            <person name="Rogers A."/>
            <person name="Williams B."/>
            <person name="Antoshechkin I."/>
            <person name="Lee M.M."/>
            <person name="Goodwin Z."/>
            <person name="Lu X."/>
            <person name="Lewis E.E."/>
            <person name="Goodrich-Blair H."/>
            <person name="Stock S.P."/>
            <person name="Adams B.J."/>
            <person name="Sternberg P.W."/>
            <person name="Mortazavi A."/>
        </authorList>
    </citation>
    <scope>NUCLEOTIDE SEQUENCE [LARGE SCALE GENOMIC DNA]</scope>
    <source>
        <strain evidence="2 3">ALL</strain>
    </source>
</reference>
<gene>
    <name evidence="2" type="ORF">L596_023816</name>
</gene>
<sequence length="81" mass="9400">MDRGRRFAEMQKEEEMPQPAAAWQPVGWTKRAVITQRMTSSLAAAICNREMMIGSNGDRRLQRLEDSRNSQERHVQPSRMP</sequence>
<evidence type="ECO:0000313" key="2">
    <source>
        <dbReference type="EMBL" id="TKR67708.1"/>
    </source>
</evidence>
<dbReference type="EMBL" id="AZBU02000008">
    <property type="protein sequence ID" value="TKR67708.1"/>
    <property type="molecule type" value="Genomic_DNA"/>
</dbReference>
<protein>
    <submittedName>
        <fullName evidence="2">Uncharacterized protein</fullName>
    </submittedName>
</protein>
<organism evidence="2 3">
    <name type="scientific">Steinernema carpocapsae</name>
    <name type="common">Entomopathogenic nematode</name>
    <dbReference type="NCBI Taxonomy" id="34508"/>
    <lineage>
        <taxon>Eukaryota</taxon>
        <taxon>Metazoa</taxon>
        <taxon>Ecdysozoa</taxon>
        <taxon>Nematoda</taxon>
        <taxon>Chromadorea</taxon>
        <taxon>Rhabditida</taxon>
        <taxon>Tylenchina</taxon>
        <taxon>Panagrolaimomorpha</taxon>
        <taxon>Strongyloidoidea</taxon>
        <taxon>Steinernematidae</taxon>
        <taxon>Steinernema</taxon>
    </lineage>
</organism>
<dbReference type="Proteomes" id="UP000298663">
    <property type="component" value="Unassembled WGS sequence"/>
</dbReference>
<comment type="caution">
    <text evidence="2">The sequence shown here is derived from an EMBL/GenBank/DDBJ whole genome shotgun (WGS) entry which is preliminary data.</text>
</comment>
<accession>A0A4U5MEV1</accession>
<proteinExistence type="predicted"/>
<feature type="compositionally biased region" description="Basic and acidic residues" evidence="1">
    <location>
        <begin position="57"/>
        <end position="75"/>
    </location>
</feature>
<reference evidence="2 3" key="2">
    <citation type="journal article" date="2019" name="G3 (Bethesda)">
        <title>Hybrid Assembly of the Genome of the Entomopathogenic Nematode Steinernema carpocapsae Identifies the X-Chromosome.</title>
        <authorList>
            <person name="Serra L."/>
            <person name="Macchietto M."/>
            <person name="Macias-Munoz A."/>
            <person name="McGill C.J."/>
            <person name="Rodriguez I.M."/>
            <person name="Rodriguez B."/>
            <person name="Murad R."/>
            <person name="Mortazavi A."/>
        </authorList>
    </citation>
    <scope>NUCLEOTIDE SEQUENCE [LARGE SCALE GENOMIC DNA]</scope>
    <source>
        <strain evidence="2 3">ALL</strain>
    </source>
</reference>
<feature type="compositionally biased region" description="Basic and acidic residues" evidence="1">
    <location>
        <begin position="1"/>
        <end position="15"/>
    </location>
</feature>
<keyword evidence="3" id="KW-1185">Reference proteome</keyword>
<feature type="region of interest" description="Disordered" evidence="1">
    <location>
        <begin position="1"/>
        <end position="22"/>
    </location>
</feature>
<feature type="region of interest" description="Disordered" evidence="1">
    <location>
        <begin position="57"/>
        <end position="81"/>
    </location>
</feature>
<evidence type="ECO:0000256" key="1">
    <source>
        <dbReference type="SAM" id="MobiDB-lite"/>
    </source>
</evidence>